<dbReference type="PANTHER" id="PTHR31356:SF66">
    <property type="entry name" value="CATALASE-PEROXIDASE"/>
    <property type="match status" value="1"/>
</dbReference>
<reference evidence="6" key="1">
    <citation type="submission" date="2025-08" db="UniProtKB">
        <authorList>
            <consortium name="RefSeq"/>
        </authorList>
    </citation>
    <scope>IDENTIFICATION</scope>
    <source>
        <tissue evidence="6">Gonads</tissue>
    </source>
</reference>
<feature type="chain" id="PRO_5010211805" evidence="3">
    <location>
        <begin position="25"/>
        <end position="339"/>
    </location>
</feature>
<protein>
    <submittedName>
        <fullName evidence="6">Ascorbate peroxidase</fullName>
    </submittedName>
</protein>
<feature type="domain" description="Plant heme peroxidase family profile" evidence="4">
    <location>
        <begin position="60"/>
        <end position="334"/>
    </location>
</feature>
<dbReference type="KEGG" id="lak:106174947"/>
<accession>A0A1S3JPA7</accession>
<name>A0A1S3JPA7_LINAN</name>
<dbReference type="GO" id="GO:0004601">
    <property type="term" value="F:peroxidase activity"/>
    <property type="evidence" value="ECO:0007669"/>
    <property type="project" value="UniProtKB-KW"/>
</dbReference>
<dbReference type="SUPFAM" id="SSF48113">
    <property type="entry name" value="Heme-dependent peroxidases"/>
    <property type="match status" value="1"/>
</dbReference>
<dbReference type="GeneID" id="106174947"/>
<dbReference type="CDD" id="cd00314">
    <property type="entry name" value="plant_peroxidase_like"/>
    <property type="match status" value="1"/>
</dbReference>
<dbReference type="GO" id="GO:0000302">
    <property type="term" value="P:response to reactive oxygen species"/>
    <property type="evidence" value="ECO:0007669"/>
    <property type="project" value="TreeGrafter"/>
</dbReference>
<evidence type="ECO:0000259" key="4">
    <source>
        <dbReference type="PROSITE" id="PS50873"/>
    </source>
</evidence>
<comment type="similarity">
    <text evidence="2">Belongs to the peroxidase family.</text>
</comment>
<gene>
    <name evidence="6" type="primary">LOC106174947</name>
</gene>
<dbReference type="PRINTS" id="PR00458">
    <property type="entry name" value="PEROXIDASE"/>
</dbReference>
<dbReference type="InParanoid" id="A0A1S3JPA7"/>
<keyword evidence="1" id="KW-0560">Oxidoreductase</keyword>
<proteinExistence type="inferred from homology"/>
<dbReference type="Pfam" id="PF00141">
    <property type="entry name" value="peroxidase"/>
    <property type="match status" value="1"/>
</dbReference>
<dbReference type="GO" id="GO:0020037">
    <property type="term" value="F:heme binding"/>
    <property type="evidence" value="ECO:0007669"/>
    <property type="project" value="InterPro"/>
</dbReference>
<dbReference type="OrthoDB" id="9970727at2759"/>
<evidence type="ECO:0000313" key="5">
    <source>
        <dbReference type="Proteomes" id="UP000085678"/>
    </source>
</evidence>
<dbReference type="InterPro" id="IPR010255">
    <property type="entry name" value="Haem_peroxidase_sf"/>
</dbReference>
<dbReference type="Proteomes" id="UP000085678">
    <property type="component" value="Unplaced"/>
</dbReference>
<keyword evidence="3" id="KW-0732">Signal</keyword>
<dbReference type="GO" id="GO:0034599">
    <property type="term" value="P:cellular response to oxidative stress"/>
    <property type="evidence" value="ECO:0007669"/>
    <property type="project" value="InterPro"/>
</dbReference>
<dbReference type="Gene3D" id="1.10.520.10">
    <property type="match status" value="1"/>
</dbReference>
<dbReference type="PROSITE" id="PS50873">
    <property type="entry name" value="PEROXIDASE_4"/>
    <property type="match status" value="1"/>
</dbReference>
<organism evidence="5 6">
    <name type="scientific">Lingula anatina</name>
    <name type="common">Brachiopod</name>
    <name type="synonym">Lingula unguis</name>
    <dbReference type="NCBI Taxonomy" id="7574"/>
    <lineage>
        <taxon>Eukaryota</taxon>
        <taxon>Metazoa</taxon>
        <taxon>Spiralia</taxon>
        <taxon>Lophotrochozoa</taxon>
        <taxon>Brachiopoda</taxon>
        <taxon>Linguliformea</taxon>
        <taxon>Lingulata</taxon>
        <taxon>Lingulida</taxon>
        <taxon>Linguloidea</taxon>
        <taxon>Lingulidae</taxon>
        <taxon>Lingula</taxon>
    </lineage>
</organism>
<evidence type="ECO:0000256" key="3">
    <source>
        <dbReference type="SAM" id="SignalP"/>
    </source>
</evidence>
<keyword evidence="6" id="KW-0575">Peroxidase</keyword>
<dbReference type="GO" id="GO:0042744">
    <property type="term" value="P:hydrogen peroxide catabolic process"/>
    <property type="evidence" value="ECO:0007669"/>
    <property type="project" value="TreeGrafter"/>
</dbReference>
<dbReference type="OMA" id="KESTFIM"/>
<evidence type="ECO:0000256" key="1">
    <source>
        <dbReference type="ARBA" id="ARBA00023002"/>
    </source>
</evidence>
<dbReference type="PANTHER" id="PTHR31356">
    <property type="entry name" value="THYLAKOID LUMENAL 29 KDA PROTEIN, CHLOROPLASTIC-RELATED"/>
    <property type="match status" value="1"/>
</dbReference>
<sequence length="339" mass="37988">MGMMNITGLKVFTLIILFLNGLSAGYKCLTQTKLRYTKTLLSDLMINTVDTENGKIFHPLIAGSVRLGFHDCVGGCDGCINLNNPDNAGLDTTFNALNDLYARERIDRIMSRADFFALAGIVGAEVGSKMKSGQSQVQSPRIPFHWGRRDCPTSPITTEMRVFPNALGNLTETVDYFRRVFDLTPEQLAAVLGAHTLGDARKDASGFDGEWVIERDVFDNDFYRVLSDKTQLWVQENENPDDPNKPRWQWNAKKHREGKEGIMMLNTDMELFKNTAPNSDGRVTSCPADVSTCPSSRLADRVKLYASDNAKFLADFSVAYGKMLTTGYKSWELRYPSLY</sequence>
<dbReference type="InterPro" id="IPR002016">
    <property type="entry name" value="Haem_peroxidase"/>
</dbReference>
<dbReference type="Gene3D" id="1.10.420.10">
    <property type="entry name" value="Peroxidase, domain 2"/>
    <property type="match status" value="1"/>
</dbReference>
<evidence type="ECO:0000256" key="2">
    <source>
        <dbReference type="RuleBase" id="RU004241"/>
    </source>
</evidence>
<feature type="signal peptide" evidence="3">
    <location>
        <begin position="1"/>
        <end position="24"/>
    </location>
</feature>
<dbReference type="InterPro" id="IPR044831">
    <property type="entry name" value="Ccp1-like"/>
</dbReference>
<evidence type="ECO:0000313" key="6">
    <source>
        <dbReference type="RefSeq" id="XP_013412182.1"/>
    </source>
</evidence>
<keyword evidence="5" id="KW-1185">Reference proteome</keyword>
<dbReference type="RefSeq" id="XP_013412182.1">
    <property type="nucleotide sequence ID" value="XM_013556728.1"/>
</dbReference>
<dbReference type="AlphaFoldDB" id="A0A1S3JPA7"/>